<evidence type="ECO:0000313" key="9">
    <source>
        <dbReference type="Proteomes" id="UP000696280"/>
    </source>
</evidence>
<dbReference type="PANTHER" id="PTHR16557">
    <property type="entry name" value="ALKYLATED DNA REPAIR PROTEIN ALKB-RELATED"/>
    <property type="match status" value="1"/>
</dbReference>
<dbReference type="AlphaFoldDB" id="A0A9N9LC55"/>
<dbReference type="InterPro" id="IPR005123">
    <property type="entry name" value="Oxoglu/Fe-dep_dioxygenase_dom"/>
</dbReference>
<comment type="caution">
    <text evidence="8">The sequence shown here is derived from an EMBL/GenBank/DDBJ whole genome shotgun (WGS) entry which is preliminary data.</text>
</comment>
<feature type="compositionally biased region" description="Polar residues" evidence="6">
    <location>
        <begin position="1"/>
        <end position="12"/>
    </location>
</feature>
<evidence type="ECO:0000256" key="5">
    <source>
        <dbReference type="PIRSR" id="PIRSR604574-2"/>
    </source>
</evidence>
<feature type="domain" description="Fe2OG dioxygenase" evidence="7">
    <location>
        <begin position="275"/>
        <end position="393"/>
    </location>
</feature>
<organism evidence="8 9">
    <name type="scientific">Hymenoscyphus fraxineus</name>
    <dbReference type="NCBI Taxonomy" id="746836"/>
    <lineage>
        <taxon>Eukaryota</taxon>
        <taxon>Fungi</taxon>
        <taxon>Dikarya</taxon>
        <taxon>Ascomycota</taxon>
        <taxon>Pezizomycotina</taxon>
        <taxon>Leotiomycetes</taxon>
        <taxon>Helotiales</taxon>
        <taxon>Helotiaceae</taxon>
        <taxon>Hymenoscyphus</taxon>
    </lineage>
</organism>
<proteinExistence type="predicted"/>
<dbReference type="InterPro" id="IPR004574">
    <property type="entry name" value="Alkb"/>
</dbReference>
<feature type="binding site" evidence="5">
    <location>
        <position position="295"/>
    </location>
    <ligand>
        <name>Fe cation</name>
        <dbReference type="ChEBI" id="CHEBI:24875"/>
        <note>catalytic</note>
    </ligand>
</feature>
<dbReference type="Proteomes" id="UP000696280">
    <property type="component" value="Unassembled WGS sequence"/>
</dbReference>
<feature type="region of interest" description="Disordered" evidence="6">
    <location>
        <begin position="1"/>
        <end position="21"/>
    </location>
</feature>
<keyword evidence="9" id="KW-1185">Reference proteome</keyword>
<dbReference type="GO" id="GO:0005737">
    <property type="term" value="C:cytoplasm"/>
    <property type="evidence" value="ECO:0007669"/>
    <property type="project" value="TreeGrafter"/>
</dbReference>
<dbReference type="PANTHER" id="PTHR16557:SF2">
    <property type="entry name" value="NUCLEIC ACID DIOXYGENASE ALKBH1"/>
    <property type="match status" value="1"/>
</dbReference>
<dbReference type="InterPro" id="IPR037151">
    <property type="entry name" value="AlkB-like_sf"/>
</dbReference>
<sequence length="409" mass="46101">MASASPTVTKSSPKGKEELDAYQQAPKELKDLWKSWTKAKAPFEVPEPSSTKPALSSIAEDVLHAEFARFVLEHLSVLFAGDFEALGRFSDEVTSSKSASAFSLENVKLSDESNRKPFTEAEFREFLNQHIEPLVKSFKSEETFHAAYSPTNIPGLVILPKLLPPIVQQTLLDQLLHYELTNPENQTNFHLHYNLSYPKKGASFFSTKPESSSFSPKNLDEHKPMLNRTALEKNLHWVTLGGQYDWTNKVYPEGKPPDFSKTIARLIGHIFTDMVPEAAIINVYSARDKLSMHRDVSEEADRGLVSISLGCACIFIIGLEDKVTSELHQETLKLESGDVVYMAGESRYAWHGVPKIIPDTTPDYLAYWPGKLYPDWHGWMCKKRINLNIRQMYEQSSTDIDDGVSKSVS</sequence>
<reference evidence="8" key="1">
    <citation type="submission" date="2021-07" db="EMBL/GenBank/DDBJ databases">
        <authorList>
            <person name="Durling M."/>
        </authorList>
    </citation>
    <scope>NUCLEOTIDE SEQUENCE</scope>
</reference>
<dbReference type="Gene3D" id="2.60.120.590">
    <property type="entry name" value="Alpha-ketoglutarate-dependent dioxygenase AlkB-like"/>
    <property type="match status" value="1"/>
</dbReference>
<gene>
    <name evidence="8" type="ORF">HYFRA_00013663</name>
</gene>
<evidence type="ECO:0000256" key="1">
    <source>
        <dbReference type="ARBA" id="ARBA00022723"/>
    </source>
</evidence>
<dbReference type="SUPFAM" id="SSF51197">
    <property type="entry name" value="Clavaminate synthase-like"/>
    <property type="match status" value="1"/>
</dbReference>
<dbReference type="OrthoDB" id="6614653at2759"/>
<keyword evidence="2" id="KW-0223">Dioxygenase</keyword>
<keyword evidence="1 5" id="KW-0479">Metal-binding</keyword>
<evidence type="ECO:0000256" key="2">
    <source>
        <dbReference type="ARBA" id="ARBA00022964"/>
    </source>
</evidence>
<evidence type="ECO:0000256" key="3">
    <source>
        <dbReference type="ARBA" id="ARBA00023002"/>
    </source>
</evidence>
<dbReference type="GO" id="GO:0046872">
    <property type="term" value="F:metal ion binding"/>
    <property type="evidence" value="ECO:0007669"/>
    <property type="project" value="UniProtKB-KW"/>
</dbReference>
<comment type="cofactor">
    <cofactor evidence="5">
        <name>Fe(2+)</name>
        <dbReference type="ChEBI" id="CHEBI:29033"/>
    </cofactor>
    <text evidence="5">Binds 1 Fe(2+) ion per subunit.</text>
</comment>
<accession>A0A9N9LC55</accession>
<protein>
    <recommendedName>
        <fullName evidence="7">Fe2OG dioxygenase domain-containing protein</fullName>
    </recommendedName>
</protein>
<evidence type="ECO:0000259" key="7">
    <source>
        <dbReference type="PROSITE" id="PS51471"/>
    </source>
</evidence>
<dbReference type="GO" id="GO:0005634">
    <property type="term" value="C:nucleus"/>
    <property type="evidence" value="ECO:0007669"/>
    <property type="project" value="TreeGrafter"/>
</dbReference>
<feature type="binding site" evidence="5">
    <location>
        <position position="351"/>
    </location>
    <ligand>
        <name>Fe cation</name>
        <dbReference type="ChEBI" id="CHEBI:24875"/>
        <note>catalytic</note>
    </ligand>
</feature>
<dbReference type="EMBL" id="CAJVRL010000119">
    <property type="protein sequence ID" value="CAG8961863.1"/>
    <property type="molecule type" value="Genomic_DNA"/>
</dbReference>
<dbReference type="Pfam" id="PF13532">
    <property type="entry name" value="2OG-FeII_Oxy_2"/>
    <property type="match status" value="1"/>
</dbReference>
<feature type="binding site" evidence="5">
    <location>
        <position position="293"/>
    </location>
    <ligand>
        <name>Fe cation</name>
        <dbReference type="ChEBI" id="CHEBI:24875"/>
        <note>catalytic</note>
    </ligand>
</feature>
<keyword evidence="3" id="KW-0560">Oxidoreductase</keyword>
<dbReference type="InterPro" id="IPR027450">
    <property type="entry name" value="AlkB-like"/>
</dbReference>
<evidence type="ECO:0000256" key="6">
    <source>
        <dbReference type="SAM" id="MobiDB-lite"/>
    </source>
</evidence>
<evidence type="ECO:0000256" key="4">
    <source>
        <dbReference type="ARBA" id="ARBA00023004"/>
    </source>
</evidence>
<keyword evidence="4 5" id="KW-0408">Iron</keyword>
<name>A0A9N9LC55_9HELO</name>
<evidence type="ECO:0000313" key="8">
    <source>
        <dbReference type="EMBL" id="CAG8961863.1"/>
    </source>
</evidence>
<dbReference type="GO" id="GO:0051213">
    <property type="term" value="F:dioxygenase activity"/>
    <property type="evidence" value="ECO:0007669"/>
    <property type="project" value="UniProtKB-KW"/>
</dbReference>
<dbReference type="PROSITE" id="PS51471">
    <property type="entry name" value="FE2OG_OXY"/>
    <property type="match status" value="1"/>
</dbReference>